<dbReference type="EMBL" id="JARJCM010000020">
    <property type="protein sequence ID" value="KAJ7040811.1"/>
    <property type="molecule type" value="Genomic_DNA"/>
</dbReference>
<feature type="compositionally biased region" description="Basic and acidic residues" evidence="1">
    <location>
        <begin position="121"/>
        <end position="135"/>
    </location>
</feature>
<evidence type="ECO:0000256" key="1">
    <source>
        <dbReference type="SAM" id="MobiDB-lite"/>
    </source>
</evidence>
<dbReference type="Proteomes" id="UP001218188">
    <property type="component" value="Unassembled WGS sequence"/>
</dbReference>
<keyword evidence="3" id="KW-1185">Reference proteome</keyword>
<name>A0AAD6T8H5_9AGAR</name>
<feature type="region of interest" description="Disordered" evidence="1">
    <location>
        <begin position="57"/>
        <end position="197"/>
    </location>
</feature>
<comment type="caution">
    <text evidence="2">The sequence shown here is derived from an EMBL/GenBank/DDBJ whole genome shotgun (WGS) entry which is preliminary data.</text>
</comment>
<feature type="compositionally biased region" description="Polar residues" evidence="1">
    <location>
        <begin position="65"/>
        <end position="84"/>
    </location>
</feature>
<gene>
    <name evidence="2" type="ORF">C8F04DRAFT_1082227</name>
</gene>
<feature type="compositionally biased region" description="Polar residues" evidence="1">
    <location>
        <begin position="154"/>
        <end position="165"/>
    </location>
</feature>
<evidence type="ECO:0000313" key="2">
    <source>
        <dbReference type="EMBL" id="KAJ7040811.1"/>
    </source>
</evidence>
<protein>
    <submittedName>
        <fullName evidence="2">Uncharacterized protein</fullName>
    </submittedName>
</protein>
<dbReference type="AlphaFoldDB" id="A0AAD6T8H5"/>
<proteinExistence type="predicted"/>
<evidence type="ECO:0000313" key="3">
    <source>
        <dbReference type="Proteomes" id="UP001218188"/>
    </source>
</evidence>
<organism evidence="2 3">
    <name type="scientific">Mycena alexandri</name>
    <dbReference type="NCBI Taxonomy" id="1745969"/>
    <lineage>
        <taxon>Eukaryota</taxon>
        <taxon>Fungi</taxon>
        <taxon>Dikarya</taxon>
        <taxon>Basidiomycota</taxon>
        <taxon>Agaricomycotina</taxon>
        <taxon>Agaricomycetes</taxon>
        <taxon>Agaricomycetidae</taxon>
        <taxon>Agaricales</taxon>
        <taxon>Marasmiineae</taxon>
        <taxon>Mycenaceae</taxon>
        <taxon>Mycena</taxon>
    </lineage>
</organism>
<reference evidence="2" key="1">
    <citation type="submission" date="2023-03" db="EMBL/GenBank/DDBJ databases">
        <title>Massive genome expansion in bonnet fungi (Mycena s.s.) driven by repeated elements and novel gene families across ecological guilds.</title>
        <authorList>
            <consortium name="Lawrence Berkeley National Laboratory"/>
            <person name="Harder C.B."/>
            <person name="Miyauchi S."/>
            <person name="Viragh M."/>
            <person name="Kuo A."/>
            <person name="Thoen E."/>
            <person name="Andreopoulos B."/>
            <person name="Lu D."/>
            <person name="Skrede I."/>
            <person name="Drula E."/>
            <person name="Henrissat B."/>
            <person name="Morin E."/>
            <person name="Kohler A."/>
            <person name="Barry K."/>
            <person name="LaButti K."/>
            <person name="Morin E."/>
            <person name="Salamov A."/>
            <person name="Lipzen A."/>
            <person name="Mereny Z."/>
            <person name="Hegedus B."/>
            <person name="Baldrian P."/>
            <person name="Stursova M."/>
            <person name="Weitz H."/>
            <person name="Taylor A."/>
            <person name="Grigoriev I.V."/>
            <person name="Nagy L.G."/>
            <person name="Martin F."/>
            <person name="Kauserud H."/>
        </authorList>
    </citation>
    <scope>NUCLEOTIDE SEQUENCE</scope>
    <source>
        <strain evidence="2">CBHHK200</strain>
    </source>
</reference>
<sequence>MSNGFDDNLHYFAAEINYVGGSMHRIDSPSEIVFHNVPPHTNSTIRMAAEINRVRGGVTRERSGSRMTVSYANGTTHTTPQDNPHPQPVQRHSRSSLVINRGSPGSGGRGDYSGYCTGGRDYQRFDGQRNADSRHPRSPYSGNYYNGYPPSPGHTQGKNYTNASGNRRGYSGTAAKARPTPYDRSNRKRGDNFDSLYYNSNARNVTSREMQS</sequence>
<feature type="compositionally biased region" description="Low complexity" evidence="1">
    <location>
        <begin position="138"/>
        <end position="148"/>
    </location>
</feature>
<accession>A0AAD6T8H5</accession>